<dbReference type="InterPro" id="IPR032808">
    <property type="entry name" value="DoxX"/>
</dbReference>
<feature type="transmembrane region" description="Helical" evidence="5">
    <location>
        <begin position="98"/>
        <end position="116"/>
    </location>
</feature>
<dbReference type="STRING" id="1279009.ADICEAN_02299"/>
<dbReference type="Pfam" id="PF07681">
    <property type="entry name" value="DoxX"/>
    <property type="match status" value="1"/>
</dbReference>
<feature type="transmembrane region" description="Helical" evidence="5">
    <location>
        <begin position="44"/>
        <end position="68"/>
    </location>
</feature>
<keyword evidence="2 5" id="KW-0812">Transmembrane</keyword>
<organism evidence="6 7">
    <name type="scientific">Cesiribacter andamanensis AMV16</name>
    <dbReference type="NCBI Taxonomy" id="1279009"/>
    <lineage>
        <taxon>Bacteria</taxon>
        <taxon>Pseudomonadati</taxon>
        <taxon>Bacteroidota</taxon>
        <taxon>Cytophagia</taxon>
        <taxon>Cytophagales</taxon>
        <taxon>Cesiribacteraceae</taxon>
        <taxon>Cesiribacter</taxon>
    </lineage>
</organism>
<name>M7N5I0_9BACT</name>
<gene>
    <name evidence="6" type="ORF">ADICEAN_02299</name>
</gene>
<evidence type="ECO:0000256" key="1">
    <source>
        <dbReference type="ARBA" id="ARBA00004141"/>
    </source>
</evidence>
<evidence type="ECO:0000256" key="5">
    <source>
        <dbReference type="SAM" id="Phobius"/>
    </source>
</evidence>
<evidence type="ECO:0000256" key="2">
    <source>
        <dbReference type="ARBA" id="ARBA00022692"/>
    </source>
</evidence>
<dbReference type="EMBL" id="AODQ01000054">
    <property type="protein sequence ID" value="EMR02547.1"/>
    <property type="molecule type" value="Genomic_DNA"/>
</dbReference>
<keyword evidence="7" id="KW-1185">Reference proteome</keyword>
<dbReference type="PATRIC" id="fig|1279009.4.peg.2331"/>
<dbReference type="OrthoDB" id="8161897at2"/>
<keyword evidence="4 5" id="KW-0472">Membrane</keyword>
<dbReference type="GO" id="GO:0016020">
    <property type="term" value="C:membrane"/>
    <property type="evidence" value="ECO:0007669"/>
    <property type="project" value="UniProtKB-SubCell"/>
</dbReference>
<sequence length="156" mass="17119">MKQKITFVICLLFGLMFINAGLNKFFHYMPVPDDLPAALTSMNTALQSIGWVLPLVGLAEIIGGLLMIIPRLRPLGVIILFPILIGILLTHLTVAPSGLPIALGLLLISMWIILTNRDKYYPLIGRGMLAHPTAGKLKKKQAGSHLLQDSESLWNL</sequence>
<dbReference type="eggNOG" id="ENOG5031R64">
    <property type="taxonomic scope" value="Bacteria"/>
</dbReference>
<keyword evidence="3 5" id="KW-1133">Transmembrane helix</keyword>
<accession>M7N5I0</accession>
<dbReference type="AlphaFoldDB" id="M7N5I0"/>
<reference evidence="6 7" key="1">
    <citation type="journal article" date="2013" name="Genome Announc.">
        <title>Draft Genome Sequence of Cesiribacter andamanensis Strain AMV16T, Isolated from a Soil Sample from a Mud Volcano in the Andaman Islands, India.</title>
        <authorList>
            <person name="Shivaji S."/>
            <person name="Ara S."/>
            <person name="Begum Z."/>
            <person name="Srinivas T.N."/>
            <person name="Singh A."/>
            <person name="Kumar Pinnaka A."/>
        </authorList>
    </citation>
    <scope>NUCLEOTIDE SEQUENCE [LARGE SCALE GENOMIC DNA]</scope>
    <source>
        <strain evidence="6 7">AMV16</strain>
    </source>
</reference>
<proteinExistence type="predicted"/>
<evidence type="ECO:0000313" key="7">
    <source>
        <dbReference type="Proteomes" id="UP000011910"/>
    </source>
</evidence>
<evidence type="ECO:0000313" key="6">
    <source>
        <dbReference type="EMBL" id="EMR02547.1"/>
    </source>
</evidence>
<feature type="transmembrane region" description="Helical" evidence="5">
    <location>
        <begin position="75"/>
        <end position="92"/>
    </location>
</feature>
<evidence type="ECO:0000256" key="3">
    <source>
        <dbReference type="ARBA" id="ARBA00022989"/>
    </source>
</evidence>
<dbReference type="Proteomes" id="UP000011910">
    <property type="component" value="Unassembled WGS sequence"/>
</dbReference>
<comment type="subcellular location">
    <subcellularLocation>
        <location evidence="1">Membrane</location>
        <topology evidence="1">Multi-pass membrane protein</topology>
    </subcellularLocation>
</comment>
<dbReference type="RefSeq" id="WP_009195692.1">
    <property type="nucleotide sequence ID" value="NZ_AODQ01000054.1"/>
</dbReference>
<evidence type="ECO:0000256" key="4">
    <source>
        <dbReference type="ARBA" id="ARBA00023136"/>
    </source>
</evidence>
<comment type="caution">
    <text evidence="6">The sequence shown here is derived from an EMBL/GenBank/DDBJ whole genome shotgun (WGS) entry which is preliminary data.</text>
</comment>
<protein>
    <submittedName>
        <fullName evidence="6">DoxX</fullName>
    </submittedName>
</protein>